<comment type="similarity">
    <text evidence="2">Belongs to the ATP-dependent AMP-binding enzyme family.</text>
</comment>
<dbReference type="CDD" id="cd19534">
    <property type="entry name" value="E_NRPS"/>
    <property type="match status" value="1"/>
</dbReference>
<dbReference type="InterPro" id="IPR010060">
    <property type="entry name" value="NRPS_synth"/>
</dbReference>
<dbReference type="KEGG" id="dmm:dnm_052040"/>
<protein>
    <submittedName>
        <fullName evidence="6">Condensation domain-containing protein</fullName>
    </submittedName>
</protein>
<dbReference type="InterPro" id="IPR042099">
    <property type="entry name" value="ANL_N_sf"/>
</dbReference>
<evidence type="ECO:0000256" key="3">
    <source>
        <dbReference type="ARBA" id="ARBA00022450"/>
    </source>
</evidence>
<dbReference type="FunFam" id="3.30.300.30:FF:000010">
    <property type="entry name" value="Enterobactin synthetase component F"/>
    <property type="match status" value="1"/>
</dbReference>
<keyword evidence="4" id="KW-0597">Phosphoprotein</keyword>
<dbReference type="GO" id="GO:0044550">
    <property type="term" value="P:secondary metabolite biosynthetic process"/>
    <property type="evidence" value="ECO:0007669"/>
    <property type="project" value="UniProtKB-ARBA"/>
</dbReference>
<dbReference type="GO" id="GO:0031177">
    <property type="term" value="F:phosphopantetheine binding"/>
    <property type="evidence" value="ECO:0007669"/>
    <property type="project" value="InterPro"/>
</dbReference>
<comment type="cofactor">
    <cofactor evidence="1">
        <name>pantetheine 4'-phosphate</name>
        <dbReference type="ChEBI" id="CHEBI:47942"/>
    </cofactor>
</comment>
<dbReference type="PANTHER" id="PTHR45398">
    <property type="match status" value="1"/>
</dbReference>
<dbReference type="InterPro" id="IPR045851">
    <property type="entry name" value="AMP-bd_C_sf"/>
</dbReference>
<dbReference type="InterPro" id="IPR020806">
    <property type="entry name" value="PKS_PP-bd"/>
</dbReference>
<gene>
    <name evidence="6" type="ORF">dnm_052040</name>
</gene>
<dbReference type="Pfam" id="PF13193">
    <property type="entry name" value="AMP-binding_C"/>
    <property type="match status" value="1"/>
</dbReference>
<name>A0A975BQE6_9BACT</name>
<dbReference type="SMART" id="SM00823">
    <property type="entry name" value="PKS_PP"/>
    <property type="match status" value="1"/>
</dbReference>
<evidence type="ECO:0000256" key="1">
    <source>
        <dbReference type="ARBA" id="ARBA00001957"/>
    </source>
</evidence>
<dbReference type="InterPro" id="IPR036736">
    <property type="entry name" value="ACP-like_sf"/>
</dbReference>
<dbReference type="Pfam" id="PF00550">
    <property type="entry name" value="PP-binding"/>
    <property type="match status" value="1"/>
</dbReference>
<dbReference type="InterPro" id="IPR006162">
    <property type="entry name" value="Ppantetheine_attach_site"/>
</dbReference>
<dbReference type="SUPFAM" id="SSF47336">
    <property type="entry name" value="ACP-like"/>
    <property type="match status" value="1"/>
</dbReference>
<dbReference type="FunFam" id="1.10.1200.10:FF:000005">
    <property type="entry name" value="Nonribosomal peptide synthetase 1"/>
    <property type="match status" value="1"/>
</dbReference>
<dbReference type="NCBIfam" id="TIGR01720">
    <property type="entry name" value="NRPS-para261"/>
    <property type="match status" value="1"/>
</dbReference>
<dbReference type="Gene3D" id="3.40.50.12780">
    <property type="entry name" value="N-terminal domain of ligase-like"/>
    <property type="match status" value="1"/>
</dbReference>
<dbReference type="InterPro" id="IPR023213">
    <property type="entry name" value="CAT-like_dom_sf"/>
</dbReference>
<dbReference type="InterPro" id="IPR009081">
    <property type="entry name" value="PP-bd_ACP"/>
</dbReference>
<dbReference type="InterPro" id="IPR001242">
    <property type="entry name" value="Condensation_dom"/>
</dbReference>
<dbReference type="Gene3D" id="1.10.1200.10">
    <property type="entry name" value="ACP-like"/>
    <property type="match status" value="1"/>
</dbReference>
<evidence type="ECO:0000256" key="2">
    <source>
        <dbReference type="ARBA" id="ARBA00006432"/>
    </source>
</evidence>
<reference evidence="6" key="1">
    <citation type="journal article" date="2021" name="Microb. Physiol.">
        <title>Proteogenomic Insights into the Physiology of Marine, Sulfate-Reducing, Filamentous Desulfonema limicola and Desulfonema magnum.</title>
        <authorList>
            <person name="Schnaars V."/>
            <person name="Wohlbrand L."/>
            <person name="Scheve S."/>
            <person name="Hinrichs C."/>
            <person name="Reinhardt R."/>
            <person name="Rabus R."/>
        </authorList>
    </citation>
    <scope>NUCLEOTIDE SEQUENCE</scope>
    <source>
        <strain evidence="6">4be13</strain>
    </source>
</reference>
<keyword evidence="3" id="KW-0596">Phosphopantetheine</keyword>
<evidence type="ECO:0000313" key="7">
    <source>
        <dbReference type="Proteomes" id="UP000663722"/>
    </source>
</evidence>
<dbReference type="RefSeq" id="WP_207677915.1">
    <property type="nucleotide sequence ID" value="NZ_CP061800.1"/>
</dbReference>
<dbReference type="PROSITE" id="PS00012">
    <property type="entry name" value="PHOSPHOPANTETHEINE"/>
    <property type="match status" value="1"/>
</dbReference>
<keyword evidence="7" id="KW-1185">Reference proteome</keyword>
<dbReference type="SUPFAM" id="SSF52777">
    <property type="entry name" value="CoA-dependent acyltransferases"/>
    <property type="match status" value="2"/>
</dbReference>
<dbReference type="InterPro" id="IPR025110">
    <property type="entry name" value="AMP-bd_C"/>
</dbReference>
<dbReference type="Gene3D" id="3.30.300.30">
    <property type="match status" value="1"/>
</dbReference>
<dbReference type="PANTHER" id="PTHR45398:SF1">
    <property type="entry name" value="ENZYME, PUTATIVE (JCVI)-RELATED"/>
    <property type="match status" value="1"/>
</dbReference>
<proteinExistence type="inferred from homology"/>
<dbReference type="AlphaFoldDB" id="A0A975BQE6"/>
<dbReference type="PROSITE" id="PS50075">
    <property type="entry name" value="CARRIER"/>
    <property type="match status" value="1"/>
</dbReference>
<dbReference type="Gene3D" id="3.30.559.10">
    <property type="entry name" value="Chloramphenicol acetyltransferase-like domain"/>
    <property type="match status" value="1"/>
</dbReference>
<dbReference type="EMBL" id="CP061800">
    <property type="protein sequence ID" value="QTA89155.1"/>
    <property type="molecule type" value="Genomic_DNA"/>
</dbReference>
<sequence>MQPLPAGIPGEMYVGGAGVARGYLNRPELTKERFIKIETGEFSGMRLYKSGDLARYLSDGDVEYLGRIDHQVKLRGFRVELGEIESVLAGHPDIRENVVIIHEDESGARQLAAYVVFKKEPAPSVKALREFLRQKLPDYMVPAAFVPMDALPLTPNGKTDRRTLPRPDLLRKRPEEGFVPPCTTTEKLLTDIWAKVLKLDRVGIHDNFFELGGDSILSMTIRTIAGQVGIQLTPRQIFEHQTVSKLAEVVTETAASVRAEQEVITGPLPLTSAQYYVFEHSMPECHHFNMSVLIDAPQNLEPNEFEEIIRQLLLHHDALRLRFKSLSDNWRDWEQINAEPDETVPFTVTDLSGLSPEDQETAAESEIARLRKGLNLSEGPVTQAGLLFFGSDKPDRLVIVMHYLSADSMSCRILLEDFFTACGQVGRGEPIQLPLKTTAYKDWAYRLAEYVKSESLAAESDYWLSDVRSHIPSLPVDYPSGKSANTVLSTGCVLNSLGVEDTHALLYDIPGIYNSQINDVLLAALLQTLNRYSGELALLVDLEAHGREELFPDTDLSRTAGCFTIVFPVLLKLETDSHPGNIVKSVKEQLRSIPQRGIGYSLLRYMSRDETIRRRLEAMPQAEISFNYMGQFDQYLFEFTRSQQGNRFHLLEVDGFVAEDRLQMSWRYSENIHKRATVVHLAESFMEVLKSFITNRQS</sequence>
<dbReference type="Proteomes" id="UP000663722">
    <property type="component" value="Chromosome"/>
</dbReference>
<evidence type="ECO:0000259" key="5">
    <source>
        <dbReference type="PROSITE" id="PS50075"/>
    </source>
</evidence>
<evidence type="ECO:0000256" key="4">
    <source>
        <dbReference type="ARBA" id="ARBA00022553"/>
    </source>
</evidence>
<organism evidence="6 7">
    <name type="scientific">Desulfonema magnum</name>
    <dbReference type="NCBI Taxonomy" id="45655"/>
    <lineage>
        <taxon>Bacteria</taxon>
        <taxon>Pseudomonadati</taxon>
        <taxon>Thermodesulfobacteriota</taxon>
        <taxon>Desulfobacteria</taxon>
        <taxon>Desulfobacterales</taxon>
        <taxon>Desulfococcaceae</taxon>
        <taxon>Desulfonema</taxon>
    </lineage>
</organism>
<dbReference type="Pfam" id="PF00668">
    <property type="entry name" value="Condensation"/>
    <property type="match status" value="1"/>
</dbReference>
<dbReference type="SMART" id="SM01294">
    <property type="entry name" value="PKS_PP_betabranch"/>
    <property type="match status" value="1"/>
</dbReference>
<dbReference type="SUPFAM" id="SSF56801">
    <property type="entry name" value="Acetyl-CoA synthetase-like"/>
    <property type="match status" value="1"/>
</dbReference>
<dbReference type="Gene3D" id="3.30.559.30">
    <property type="entry name" value="Nonribosomal peptide synthetase, condensation domain"/>
    <property type="match status" value="1"/>
</dbReference>
<feature type="domain" description="Carrier" evidence="5">
    <location>
        <begin position="180"/>
        <end position="254"/>
    </location>
</feature>
<dbReference type="GO" id="GO:0003824">
    <property type="term" value="F:catalytic activity"/>
    <property type="evidence" value="ECO:0007669"/>
    <property type="project" value="InterPro"/>
</dbReference>
<accession>A0A975BQE6</accession>
<evidence type="ECO:0000313" key="6">
    <source>
        <dbReference type="EMBL" id="QTA89155.1"/>
    </source>
</evidence>